<keyword evidence="1" id="KW-0472">Membrane</keyword>
<comment type="caution">
    <text evidence="2">The sequence shown here is derived from an EMBL/GenBank/DDBJ whole genome shotgun (WGS) entry which is preliminary data.</text>
</comment>
<dbReference type="Proteomes" id="UP000325333">
    <property type="component" value="Unassembled WGS sequence"/>
</dbReference>
<sequence length="156" mass="16942">MGERRPVRFLLRRSDGESVSLMPVLVAVFLVLLAALGTWTVVSGTSGTRSAGGDRKAQKTYASLPTMTFTLGGSDARLVDIRILLEIEPTGDPNPATPFVPRIADQMADRLRQIEPGQLNGAEGANLIKSTVASVMKREAQAIRVREVLLERMVVR</sequence>
<keyword evidence="1" id="KW-1133">Transmembrane helix</keyword>
<dbReference type="AlphaFoldDB" id="A0A5B0L4K3"/>
<accession>A0A5B0L4K3</accession>
<name>A0A5B0L4K3_9PROT</name>
<evidence type="ECO:0000313" key="2">
    <source>
        <dbReference type="EMBL" id="KAA1058813.1"/>
    </source>
</evidence>
<proteinExistence type="predicted"/>
<dbReference type="EMBL" id="VEWN01000001">
    <property type="protein sequence ID" value="KAA1058813.1"/>
    <property type="molecule type" value="Genomic_DNA"/>
</dbReference>
<gene>
    <name evidence="2" type="ORF">FH063_001013</name>
</gene>
<evidence type="ECO:0000256" key="1">
    <source>
        <dbReference type="SAM" id="Phobius"/>
    </source>
</evidence>
<evidence type="ECO:0000313" key="3">
    <source>
        <dbReference type="Proteomes" id="UP000325333"/>
    </source>
</evidence>
<keyword evidence="1" id="KW-0812">Transmembrane</keyword>
<feature type="transmembrane region" description="Helical" evidence="1">
    <location>
        <begin position="21"/>
        <end position="42"/>
    </location>
</feature>
<protein>
    <submittedName>
        <fullName evidence="2">Uncharacterized protein</fullName>
    </submittedName>
</protein>
<organism evidence="2 3">
    <name type="scientific">Azospirillum argentinense</name>
    <dbReference type="NCBI Taxonomy" id="2970906"/>
    <lineage>
        <taxon>Bacteria</taxon>
        <taxon>Pseudomonadati</taxon>
        <taxon>Pseudomonadota</taxon>
        <taxon>Alphaproteobacteria</taxon>
        <taxon>Rhodospirillales</taxon>
        <taxon>Azospirillaceae</taxon>
        <taxon>Azospirillum</taxon>
    </lineage>
</organism>
<reference evidence="2 3" key="1">
    <citation type="submission" date="2019-07" db="EMBL/GenBank/DDBJ databases">
        <title>Genome sequencing of the stress-tolerant strain Azospirillum brasilense Az19.</title>
        <authorList>
            <person name="Maroniche G.A."/>
            <person name="Garcia J.E."/>
            <person name="Pagnussat L."/>
            <person name="Amenta M."/>
            <person name="Creus C.M."/>
        </authorList>
    </citation>
    <scope>NUCLEOTIDE SEQUENCE [LARGE SCALE GENOMIC DNA]</scope>
    <source>
        <strain evidence="2 3">Az19</strain>
    </source>
</reference>